<comment type="caution">
    <text evidence="2">The sequence shown here is derived from an EMBL/GenBank/DDBJ whole genome shotgun (WGS) entry which is preliminary data.</text>
</comment>
<reference evidence="2" key="1">
    <citation type="submission" date="2023-10" db="EMBL/GenBank/DDBJ databases">
        <authorList>
            <person name="Chen Y."/>
            <person name="Shah S."/>
            <person name="Dougan E. K."/>
            <person name="Thang M."/>
            <person name="Chan C."/>
        </authorList>
    </citation>
    <scope>NUCLEOTIDE SEQUENCE [LARGE SCALE GENOMIC DNA]</scope>
</reference>
<keyword evidence="3" id="KW-1185">Reference proteome</keyword>
<organism evidence="2 3">
    <name type="scientific">Prorocentrum cordatum</name>
    <dbReference type="NCBI Taxonomy" id="2364126"/>
    <lineage>
        <taxon>Eukaryota</taxon>
        <taxon>Sar</taxon>
        <taxon>Alveolata</taxon>
        <taxon>Dinophyceae</taxon>
        <taxon>Prorocentrales</taxon>
        <taxon>Prorocentraceae</taxon>
        <taxon>Prorocentrum</taxon>
    </lineage>
</organism>
<dbReference type="Proteomes" id="UP001189429">
    <property type="component" value="Unassembled WGS sequence"/>
</dbReference>
<feature type="signal peptide" evidence="1">
    <location>
        <begin position="1"/>
        <end position="22"/>
    </location>
</feature>
<evidence type="ECO:0000313" key="2">
    <source>
        <dbReference type="EMBL" id="CAK0902525.1"/>
    </source>
</evidence>
<protein>
    <submittedName>
        <fullName evidence="2">Uncharacterized protein</fullName>
    </submittedName>
</protein>
<evidence type="ECO:0000313" key="3">
    <source>
        <dbReference type="Proteomes" id="UP001189429"/>
    </source>
</evidence>
<dbReference type="EMBL" id="CAUYUJ010021082">
    <property type="protein sequence ID" value="CAK0902525.1"/>
    <property type="molecule type" value="Genomic_DNA"/>
</dbReference>
<name>A0ABN9XRC5_9DINO</name>
<evidence type="ECO:0000256" key="1">
    <source>
        <dbReference type="SAM" id="SignalP"/>
    </source>
</evidence>
<gene>
    <name evidence="2" type="ORF">PCOR1329_LOCUS79116</name>
</gene>
<sequence length="115" mass="11318">MGGTRGTTLQGFLTFLLVYAAARLGKELVGASISSALAPAGEPLPPSAPLCPAGDVGCDGEGEVLRRKARLADAAAPGNSSGELLGAPRREGALAAGGLAAWPRGLPRVALGLSS</sequence>
<accession>A0ABN9XRC5</accession>
<keyword evidence="1" id="KW-0732">Signal</keyword>
<feature type="chain" id="PRO_5046141030" evidence="1">
    <location>
        <begin position="23"/>
        <end position="115"/>
    </location>
</feature>
<proteinExistence type="predicted"/>